<name>A0A914RCJ2_PAREQ</name>
<dbReference type="PANTHER" id="PTHR23422:SF11">
    <property type="entry name" value="DIPEPTIDYL PEPTIDASE 3"/>
    <property type="match status" value="1"/>
</dbReference>
<accession>A0A914RCJ2</accession>
<evidence type="ECO:0000256" key="3">
    <source>
        <dbReference type="SAM" id="Phobius"/>
    </source>
</evidence>
<feature type="transmembrane region" description="Helical" evidence="3">
    <location>
        <begin position="415"/>
        <end position="439"/>
    </location>
</feature>
<keyword evidence="3" id="KW-1133">Transmembrane helix</keyword>
<sequence>MAKASFDGSGYLQVSPESPALFVILYRLFSSESVESLRKKSIDLNWCTVYAAVHSLNAHYHFQDKFSALLEKSEAAKKYTNFMKLYRSIEEHVFSLKAKDLSLGFPDKAVTGYHSKLVTKADTDLIDRYFKSKHMEGWNTRLVKKIDGNKTSYIVRLASLGSLFIYFIYKICLWGKIYGLQGYVANENQKNMISKYINHFETGNIVDHMDGSRFWIKDKGPNVECYIGFIENYRDPAGTRAEFEGFVAAVNKEMTKKFHELVRKAEELLVRLPWDKEYEKDKFLRPDFTSLDVIAFGGSGIPAGINIPNCECVCFLVSLNSLGNLLTSKFLLICVLKTRMQSVMTLQNYISQAQHYSLELLGLECIFRINICMDESAASLSSCNWFYISVLLVVCADDLCQIKVFVGRRTLWRNFWLFFAVVWLTRLALFLRSVIWYQYPPT</sequence>
<keyword evidence="3" id="KW-0812">Transmembrane</keyword>
<reference evidence="5" key="1">
    <citation type="submission" date="2022-11" db="UniProtKB">
        <authorList>
            <consortium name="WormBaseParasite"/>
        </authorList>
    </citation>
    <scope>IDENTIFICATION</scope>
</reference>
<dbReference type="GO" id="GO:0008239">
    <property type="term" value="F:dipeptidyl-peptidase activity"/>
    <property type="evidence" value="ECO:0007669"/>
    <property type="project" value="TreeGrafter"/>
</dbReference>
<protein>
    <submittedName>
        <fullName evidence="5">Uncharacterized protein</fullName>
    </submittedName>
</protein>
<keyword evidence="3" id="KW-0472">Membrane</keyword>
<keyword evidence="4" id="KW-1185">Reference proteome</keyword>
<dbReference type="GO" id="GO:0005737">
    <property type="term" value="C:cytoplasm"/>
    <property type="evidence" value="ECO:0007669"/>
    <property type="project" value="TreeGrafter"/>
</dbReference>
<dbReference type="Proteomes" id="UP000887564">
    <property type="component" value="Unplaced"/>
</dbReference>
<evidence type="ECO:0000256" key="1">
    <source>
        <dbReference type="ARBA" id="ARBA00022723"/>
    </source>
</evidence>
<dbReference type="PANTHER" id="PTHR23422">
    <property type="entry name" value="DIPEPTIDYL PEPTIDASE III-RELATED"/>
    <property type="match status" value="1"/>
</dbReference>
<dbReference type="InterPro" id="IPR039461">
    <property type="entry name" value="Peptidase_M49"/>
</dbReference>
<evidence type="ECO:0000256" key="2">
    <source>
        <dbReference type="ARBA" id="ARBA00022801"/>
    </source>
</evidence>
<evidence type="ECO:0000313" key="4">
    <source>
        <dbReference type="Proteomes" id="UP000887564"/>
    </source>
</evidence>
<keyword evidence="1" id="KW-0479">Metal-binding</keyword>
<dbReference type="WBParaSite" id="PEQ_0000244501-mRNA-1">
    <property type="protein sequence ID" value="PEQ_0000244501-mRNA-1"/>
    <property type="gene ID" value="PEQ_0000244501"/>
</dbReference>
<keyword evidence="2" id="KW-0378">Hydrolase</keyword>
<dbReference type="GO" id="GO:0046872">
    <property type="term" value="F:metal ion binding"/>
    <property type="evidence" value="ECO:0007669"/>
    <property type="project" value="UniProtKB-KW"/>
</dbReference>
<feature type="transmembrane region" description="Helical" evidence="3">
    <location>
        <begin position="385"/>
        <end position="406"/>
    </location>
</feature>
<dbReference type="AlphaFoldDB" id="A0A914RCJ2"/>
<organism evidence="4 5">
    <name type="scientific">Parascaris equorum</name>
    <name type="common">Equine roundworm</name>
    <dbReference type="NCBI Taxonomy" id="6256"/>
    <lineage>
        <taxon>Eukaryota</taxon>
        <taxon>Metazoa</taxon>
        <taxon>Ecdysozoa</taxon>
        <taxon>Nematoda</taxon>
        <taxon>Chromadorea</taxon>
        <taxon>Rhabditida</taxon>
        <taxon>Spirurina</taxon>
        <taxon>Ascaridomorpha</taxon>
        <taxon>Ascaridoidea</taxon>
        <taxon>Ascarididae</taxon>
        <taxon>Parascaris</taxon>
    </lineage>
</organism>
<dbReference type="Gene3D" id="3.30.540.30">
    <property type="match status" value="2"/>
</dbReference>
<dbReference type="Gene3D" id="3.30.70.2600">
    <property type="match status" value="1"/>
</dbReference>
<proteinExistence type="predicted"/>
<evidence type="ECO:0000313" key="5">
    <source>
        <dbReference type="WBParaSite" id="PEQ_0000244501-mRNA-1"/>
    </source>
</evidence>
<dbReference type="Pfam" id="PF03571">
    <property type="entry name" value="Peptidase_M49"/>
    <property type="match status" value="2"/>
</dbReference>